<feature type="active site" description="Proton donor/acceptor" evidence="3">
    <location>
        <position position="190"/>
    </location>
</feature>
<dbReference type="InterPro" id="IPR018951">
    <property type="entry name" value="Fumarase_C_C"/>
</dbReference>
<feature type="binding site" evidence="3">
    <location>
        <position position="321"/>
    </location>
    <ligand>
        <name>substrate</name>
    </ligand>
</feature>
<dbReference type="HAMAP" id="MF_00743">
    <property type="entry name" value="FumaraseC"/>
    <property type="match status" value="1"/>
</dbReference>
<evidence type="ECO:0000256" key="2">
    <source>
        <dbReference type="ARBA" id="ARBA00023239"/>
    </source>
</evidence>
<keyword evidence="2 3" id="KW-0456">Lyase</keyword>
<dbReference type="GO" id="GO:0004333">
    <property type="term" value="F:fumarate hydratase activity"/>
    <property type="evidence" value="ECO:0007669"/>
    <property type="project" value="UniProtKB-EC"/>
</dbReference>
<dbReference type="Pfam" id="PF10415">
    <property type="entry name" value="FumaraseC_C"/>
    <property type="match status" value="1"/>
</dbReference>
<evidence type="ECO:0000259" key="5">
    <source>
        <dbReference type="Pfam" id="PF10415"/>
    </source>
</evidence>
<evidence type="ECO:0000313" key="6">
    <source>
        <dbReference type="EMBL" id="MET6999763.1"/>
    </source>
</evidence>
<dbReference type="PANTHER" id="PTHR11444:SF1">
    <property type="entry name" value="FUMARATE HYDRATASE, MITOCHONDRIAL"/>
    <property type="match status" value="1"/>
</dbReference>
<dbReference type="EC" id="4.2.1.2" evidence="3"/>
<dbReference type="Pfam" id="PF00206">
    <property type="entry name" value="Lyase_1"/>
    <property type="match status" value="1"/>
</dbReference>
<dbReference type="SUPFAM" id="SSF48557">
    <property type="entry name" value="L-aspartase-like"/>
    <property type="match status" value="1"/>
</dbReference>
<dbReference type="PRINTS" id="PR00149">
    <property type="entry name" value="FUMRATELYASE"/>
</dbReference>
<dbReference type="EMBL" id="JBEXAC010000002">
    <property type="protein sequence ID" value="MET6999763.1"/>
    <property type="molecule type" value="Genomic_DNA"/>
</dbReference>
<dbReference type="NCBIfam" id="NF008909">
    <property type="entry name" value="PRK12273.1"/>
    <property type="match status" value="1"/>
</dbReference>
<evidence type="ECO:0000256" key="3">
    <source>
        <dbReference type="HAMAP-Rule" id="MF_00743"/>
    </source>
</evidence>
<feature type="active site" evidence="3">
    <location>
        <position position="320"/>
    </location>
</feature>
<comment type="pathway">
    <text evidence="3">Carbohydrate metabolism; tricarboxylic acid cycle; (S)-malate from fumarate: step 1/1.</text>
</comment>
<name>A0ABV2T9P8_9BACT</name>
<feature type="domain" description="Fumarate lyase N-terminal" evidence="4">
    <location>
        <begin position="11"/>
        <end position="344"/>
    </location>
</feature>
<feature type="binding site" evidence="3">
    <location>
        <begin position="326"/>
        <end position="328"/>
    </location>
    <ligand>
        <name>substrate</name>
    </ligand>
</feature>
<proteinExistence type="inferred from homology"/>
<dbReference type="InterPro" id="IPR000362">
    <property type="entry name" value="Fumarate_lyase_fam"/>
</dbReference>
<dbReference type="Gene3D" id="1.10.275.10">
    <property type="entry name" value="Fumarase/aspartase (N-terminal domain)"/>
    <property type="match status" value="1"/>
</dbReference>
<dbReference type="InterPro" id="IPR020557">
    <property type="entry name" value="Fumarate_lyase_CS"/>
</dbReference>
<comment type="function">
    <text evidence="3">Involved in the TCA cycle. Catalyzes the stereospecific interconversion of fumarate to L-malate.</text>
</comment>
<dbReference type="NCBIfam" id="TIGR00979">
    <property type="entry name" value="fumC_II"/>
    <property type="match status" value="1"/>
</dbReference>
<sequence>MEHRIEKDTMGEVQVPASAYYGAQTQRSIDNFRIAQDINRMPKEIIRAFAYLKKAAALTNLDAGVLPKEKADLIGKVCDEILEGKLDNEFPLVVWQTGSGTQSNMNVNEVVAYRAHVLNGGQLTDKDKVIHPNDDVNKSQSSNDTFPTAMHIAAYKMLVETTIPGIKKLRDTLAKKAAAFMHVVKIGRTHFMDATPLTVGQELSGYVSQLDHGLRAINNTLAHLSELALGGTAVGTGINTPKGYAENVAKHIAALTGLPFATAENKFEALAAHDAIVETHGALKTVAVSLMKIANDIRMLSSGPRSGIGELHIPDNEPGSSIMPGKVNPTQCEALTMIAAQVMGNDVAISVGGANGHFELNVFKPVMIYNFLHSARLIGDGCVSFNDKCAEGLEPITANIKKHVDNSLMLVTALNTHIGYYKAAEIAQKAHKEGTTLKEMAVKLGYVTPEEFDAWVDPSKMVGEIK</sequence>
<comment type="caution">
    <text evidence="6">The sequence shown here is derived from an EMBL/GenBank/DDBJ whole genome shotgun (WGS) entry which is preliminary data.</text>
</comment>
<dbReference type="InterPro" id="IPR024083">
    <property type="entry name" value="Fumarase/histidase_N"/>
</dbReference>
<dbReference type="PANTHER" id="PTHR11444">
    <property type="entry name" value="ASPARTATEAMMONIA/ARGININOSUCCINATE/ADENYLOSUCCINATE LYASE"/>
    <property type="match status" value="1"/>
</dbReference>
<organism evidence="6 7">
    <name type="scientific">Chitinophaga defluvii</name>
    <dbReference type="NCBI Taxonomy" id="3163343"/>
    <lineage>
        <taxon>Bacteria</taxon>
        <taxon>Pseudomonadati</taxon>
        <taxon>Bacteroidota</taxon>
        <taxon>Chitinophagia</taxon>
        <taxon>Chitinophagales</taxon>
        <taxon>Chitinophagaceae</taxon>
        <taxon>Chitinophaga</taxon>
    </lineage>
</organism>
<comment type="subcellular location">
    <subcellularLocation>
        <location evidence="3">Cytoplasm</location>
    </subcellularLocation>
</comment>
<evidence type="ECO:0000313" key="7">
    <source>
        <dbReference type="Proteomes" id="UP001549749"/>
    </source>
</evidence>
<feature type="binding site" evidence="3">
    <location>
        <begin position="141"/>
        <end position="143"/>
    </location>
    <ligand>
        <name>substrate</name>
    </ligand>
</feature>
<dbReference type="Gene3D" id="1.20.200.10">
    <property type="entry name" value="Fumarase/aspartase (Central domain)"/>
    <property type="match status" value="1"/>
</dbReference>
<comment type="miscellaneous">
    <text evidence="3">There are 2 substrate-binding sites: the catalytic A site, and the non-catalytic B site that may play a role in the transfer of substrate or product between the active site and the solvent. Alternatively, the B site may bind allosteric effectors.</text>
</comment>
<evidence type="ECO:0000256" key="1">
    <source>
        <dbReference type="ARBA" id="ARBA00009084"/>
    </source>
</evidence>
<evidence type="ECO:0000259" key="4">
    <source>
        <dbReference type="Pfam" id="PF00206"/>
    </source>
</evidence>
<accession>A0ABV2T9P8</accession>
<dbReference type="Proteomes" id="UP001549749">
    <property type="component" value="Unassembled WGS sequence"/>
</dbReference>
<feature type="site" description="Important for catalytic activity" evidence="3">
    <location>
        <position position="333"/>
    </location>
</feature>
<comment type="catalytic activity">
    <reaction evidence="3">
        <text>(S)-malate = fumarate + H2O</text>
        <dbReference type="Rhea" id="RHEA:12460"/>
        <dbReference type="ChEBI" id="CHEBI:15377"/>
        <dbReference type="ChEBI" id="CHEBI:15589"/>
        <dbReference type="ChEBI" id="CHEBI:29806"/>
        <dbReference type="EC" id="4.2.1.2"/>
    </reaction>
</comment>
<dbReference type="InterPro" id="IPR022761">
    <property type="entry name" value="Fumarate_lyase_N"/>
</dbReference>
<protein>
    <recommendedName>
        <fullName evidence="3">Fumarate hydratase class II</fullName>
        <shortName evidence="3">Fumarase C</shortName>
        <ecNumber evidence="3">4.2.1.2</ecNumber>
    </recommendedName>
    <alternativeName>
        <fullName evidence="3">Aerobic fumarase</fullName>
    </alternativeName>
    <alternativeName>
        <fullName evidence="3">Iron-independent fumarase</fullName>
    </alternativeName>
</protein>
<dbReference type="InterPro" id="IPR008948">
    <property type="entry name" value="L-Aspartase-like"/>
</dbReference>
<comment type="subunit">
    <text evidence="3">Homotetramer.</text>
</comment>
<reference evidence="6 7" key="1">
    <citation type="submission" date="2024-06" db="EMBL/GenBank/DDBJ databases">
        <title>Chitinophaga defluvii sp. nov., isolated from municipal sewage.</title>
        <authorList>
            <person name="Zhang L."/>
        </authorList>
    </citation>
    <scope>NUCLEOTIDE SEQUENCE [LARGE SCALE GENOMIC DNA]</scope>
    <source>
        <strain evidence="6 7">H8</strain>
    </source>
</reference>
<feature type="binding site" evidence="3">
    <location>
        <begin position="99"/>
        <end position="101"/>
    </location>
    <ligand>
        <name>substrate</name>
    </ligand>
</feature>
<feature type="binding site" description="in site B" evidence="3">
    <location>
        <begin position="131"/>
        <end position="134"/>
    </location>
    <ligand>
        <name>substrate</name>
    </ligand>
</feature>
<dbReference type="InterPro" id="IPR005677">
    <property type="entry name" value="Fum_hydII"/>
</dbReference>
<gene>
    <name evidence="3 6" type="primary">fumC</name>
    <name evidence="6" type="ORF">ABR189_20405</name>
</gene>
<feature type="binding site" evidence="3">
    <location>
        <position position="189"/>
    </location>
    <ligand>
        <name>substrate</name>
    </ligand>
</feature>
<keyword evidence="3" id="KW-0816">Tricarboxylic acid cycle</keyword>
<dbReference type="CDD" id="cd01362">
    <property type="entry name" value="Fumarase_classII"/>
    <property type="match status" value="1"/>
</dbReference>
<dbReference type="PROSITE" id="PS00163">
    <property type="entry name" value="FUMARATE_LYASES"/>
    <property type="match status" value="1"/>
</dbReference>
<dbReference type="Gene3D" id="1.10.40.30">
    <property type="entry name" value="Fumarase/aspartase (C-terminal domain)"/>
    <property type="match status" value="1"/>
</dbReference>
<feature type="domain" description="Fumarase C C-terminal" evidence="5">
    <location>
        <begin position="410"/>
        <end position="462"/>
    </location>
</feature>
<keyword evidence="3" id="KW-0963">Cytoplasm</keyword>
<comment type="similarity">
    <text evidence="1 3">Belongs to the class-II fumarase/aspartase family. Fumarase subfamily.</text>
</comment>
<dbReference type="RefSeq" id="WP_354662325.1">
    <property type="nucleotide sequence ID" value="NZ_JBEXAC010000002.1"/>
</dbReference>
<keyword evidence="7" id="KW-1185">Reference proteome</keyword>